<organism evidence="1 2">
    <name type="scientific">Racocetra persica</name>
    <dbReference type="NCBI Taxonomy" id="160502"/>
    <lineage>
        <taxon>Eukaryota</taxon>
        <taxon>Fungi</taxon>
        <taxon>Fungi incertae sedis</taxon>
        <taxon>Mucoromycota</taxon>
        <taxon>Glomeromycotina</taxon>
        <taxon>Glomeromycetes</taxon>
        <taxon>Diversisporales</taxon>
        <taxon>Gigasporaceae</taxon>
        <taxon>Racocetra</taxon>
    </lineage>
</organism>
<evidence type="ECO:0000313" key="1">
    <source>
        <dbReference type="EMBL" id="CAG8680960.1"/>
    </source>
</evidence>
<gene>
    <name evidence="1" type="ORF">RPERSI_LOCUS9113</name>
</gene>
<feature type="non-terminal residue" evidence="1">
    <location>
        <position position="1"/>
    </location>
</feature>
<evidence type="ECO:0000313" key="2">
    <source>
        <dbReference type="Proteomes" id="UP000789920"/>
    </source>
</evidence>
<accession>A0ACA9NWG9</accession>
<sequence length="44" mass="4952">NVIDNESEDASKSEVVKKRKTKKIDVIIEDESGETSKKGKTMKK</sequence>
<keyword evidence="2" id="KW-1185">Reference proteome</keyword>
<comment type="caution">
    <text evidence="1">The sequence shown here is derived from an EMBL/GenBank/DDBJ whole genome shotgun (WGS) entry which is preliminary data.</text>
</comment>
<dbReference type="Proteomes" id="UP000789920">
    <property type="component" value="Unassembled WGS sequence"/>
</dbReference>
<reference evidence="1" key="1">
    <citation type="submission" date="2021-06" db="EMBL/GenBank/DDBJ databases">
        <authorList>
            <person name="Kallberg Y."/>
            <person name="Tangrot J."/>
            <person name="Rosling A."/>
        </authorList>
    </citation>
    <scope>NUCLEOTIDE SEQUENCE</scope>
    <source>
        <strain evidence="1">MA461A</strain>
    </source>
</reference>
<name>A0ACA9NWG9_9GLOM</name>
<dbReference type="EMBL" id="CAJVQC010016931">
    <property type="protein sequence ID" value="CAG8680960.1"/>
    <property type="molecule type" value="Genomic_DNA"/>
</dbReference>
<protein>
    <submittedName>
        <fullName evidence="1">27551_t:CDS:1</fullName>
    </submittedName>
</protein>
<proteinExistence type="predicted"/>